<comment type="caution">
    <text evidence="1">The sequence shown here is derived from an EMBL/GenBank/DDBJ whole genome shotgun (WGS) entry which is preliminary data.</text>
</comment>
<sequence>MSEEGGVGILWEDGIYALDFFYTLLSRVMSSVSPPSLAQSSENSTYLFAVARLFHTRRAVEPAALLDSRELTLRTPTRRYRPLHSFHPYRRARYIYHAPTVSTVSDEDLNRFLEAIALLAVNEDHEPVAPEPQPPQPRWYVKVFDYIITLPVKIRETRAAQFVFPTANNQ</sequence>
<reference evidence="1 2" key="1">
    <citation type="journal article" date="2020" name="ISME J.">
        <title>Uncovering the hidden diversity of litter-decomposition mechanisms in mushroom-forming fungi.</title>
        <authorList>
            <person name="Floudas D."/>
            <person name="Bentzer J."/>
            <person name="Ahren D."/>
            <person name="Johansson T."/>
            <person name="Persson P."/>
            <person name="Tunlid A."/>
        </authorList>
    </citation>
    <scope>NUCLEOTIDE SEQUENCE [LARGE SCALE GENOMIC DNA]</scope>
    <source>
        <strain evidence="1 2">CBS 291.85</strain>
    </source>
</reference>
<dbReference type="EMBL" id="JAACJM010000072">
    <property type="protein sequence ID" value="KAF5350894.1"/>
    <property type="molecule type" value="Genomic_DNA"/>
</dbReference>
<accession>A0A8H5FVV6</accession>
<protein>
    <submittedName>
        <fullName evidence="1">Uncharacterized protein</fullName>
    </submittedName>
</protein>
<dbReference type="Proteomes" id="UP000559256">
    <property type="component" value="Unassembled WGS sequence"/>
</dbReference>
<gene>
    <name evidence="1" type="ORF">D9758_010533</name>
</gene>
<evidence type="ECO:0000313" key="1">
    <source>
        <dbReference type="EMBL" id="KAF5350894.1"/>
    </source>
</evidence>
<evidence type="ECO:0000313" key="2">
    <source>
        <dbReference type="Proteomes" id="UP000559256"/>
    </source>
</evidence>
<proteinExistence type="predicted"/>
<keyword evidence="2" id="KW-1185">Reference proteome</keyword>
<name>A0A8H5FVV6_9AGAR</name>
<organism evidence="1 2">
    <name type="scientific">Tetrapyrgos nigripes</name>
    <dbReference type="NCBI Taxonomy" id="182062"/>
    <lineage>
        <taxon>Eukaryota</taxon>
        <taxon>Fungi</taxon>
        <taxon>Dikarya</taxon>
        <taxon>Basidiomycota</taxon>
        <taxon>Agaricomycotina</taxon>
        <taxon>Agaricomycetes</taxon>
        <taxon>Agaricomycetidae</taxon>
        <taxon>Agaricales</taxon>
        <taxon>Marasmiineae</taxon>
        <taxon>Marasmiaceae</taxon>
        <taxon>Tetrapyrgos</taxon>
    </lineage>
</organism>
<dbReference type="AlphaFoldDB" id="A0A8H5FVV6"/>